<reference evidence="2" key="1">
    <citation type="journal article" date="2019" name="Int. J. Syst. Evol. Microbiol.">
        <title>The Global Catalogue of Microorganisms (GCM) 10K type strain sequencing project: providing services to taxonomists for standard genome sequencing and annotation.</title>
        <authorList>
            <consortium name="The Broad Institute Genomics Platform"/>
            <consortium name="The Broad Institute Genome Sequencing Center for Infectious Disease"/>
            <person name="Wu L."/>
            <person name="Ma J."/>
        </authorList>
    </citation>
    <scope>NUCLEOTIDE SEQUENCE [LARGE SCALE GENOMIC DNA]</scope>
    <source>
        <strain evidence="2">JCM 17759</strain>
    </source>
</reference>
<accession>A0ABP8MMC9</accession>
<dbReference type="InterPro" id="IPR043504">
    <property type="entry name" value="Peptidase_S1_PA_chymotrypsin"/>
</dbReference>
<organism evidence="1 2">
    <name type="scientific">Novipirellula rosea</name>
    <dbReference type="NCBI Taxonomy" id="1031540"/>
    <lineage>
        <taxon>Bacteria</taxon>
        <taxon>Pseudomonadati</taxon>
        <taxon>Planctomycetota</taxon>
        <taxon>Planctomycetia</taxon>
        <taxon>Pirellulales</taxon>
        <taxon>Pirellulaceae</taxon>
        <taxon>Novipirellula</taxon>
    </lineage>
</organism>
<dbReference type="Proteomes" id="UP001500840">
    <property type="component" value="Unassembled WGS sequence"/>
</dbReference>
<dbReference type="Gene3D" id="2.30.30.700">
    <property type="entry name" value="SLA1 homology domain 1"/>
    <property type="match status" value="1"/>
</dbReference>
<sequence length="646" mass="69967">MYLHPSPSLRSLNIMTTLLLLSLGFGLPATGYAQQSENARVSRQWKSAAGTVVDAELVGQTDEMVELLIKGQPAARKIPIAQLSEADQKYLAIRWFNLQDQRQFELVKDHLRTVAERPQTVSRLLIEIHNEIKESPYAGLWAAVTLSCGSNEHSRAAVLLEDTLRRIEKQQDADPSRHRMTFCSANNNLAICLIKGRKGDSAATRMVRAIESVERMPPIVQSNAELLHELTTNTDSFITFSPSTRQRLMRTVALSNNAGSGTKLEAGWHYTLDFDVPSESDANIKIDGIDAPRPDLQLLATGTGFVVSPGIVLTARPVVETTNYHGPKLITVIVDPASSSRRSELVRDLLISSTRSVAVSSSVGSGFGSGNVVWTHYSYVRPQNGQMGAEIAALRVPNLKLAPVEVALDDPTKRTAIRILGFSRGQAALQRGLQTQAGEVLQSQAIRGSVSALGASGSGVTLQTSARVMGGNRGGPVLDAENRVVGIAYDTPVSGSDAKGFFFGSGEFRRWFYENVQTASLTDVQSSHTATQRLNTVEKSSVAVYCWGLRQKSTSQLFSEVADSSRDSGGLYLRDNWCVACDGRGFLDCPVRTCNKGVVAGRETVVKGVNPLTGRPIRAQQVTQERCSTCNGKGGRICPHCKGGKI</sequence>
<dbReference type="Gene3D" id="2.40.10.10">
    <property type="entry name" value="Trypsin-like serine proteases"/>
    <property type="match status" value="1"/>
</dbReference>
<protein>
    <submittedName>
        <fullName evidence="1">Peptidase</fullName>
    </submittedName>
</protein>
<comment type="caution">
    <text evidence="1">The sequence shown here is derived from an EMBL/GenBank/DDBJ whole genome shotgun (WGS) entry which is preliminary data.</text>
</comment>
<gene>
    <name evidence="1" type="ORF">GCM10023156_23000</name>
</gene>
<name>A0ABP8MMC9_9BACT</name>
<proteinExistence type="predicted"/>
<evidence type="ECO:0000313" key="1">
    <source>
        <dbReference type="EMBL" id="GAA4452908.1"/>
    </source>
</evidence>
<dbReference type="Pfam" id="PF13365">
    <property type="entry name" value="Trypsin_2"/>
    <property type="match status" value="1"/>
</dbReference>
<dbReference type="SUPFAM" id="SSF50494">
    <property type="entry name" value="Trypsin-like serine proteases"/>
    <property type="match status" value="1"/>
</dbReference>
<keyword evidence="2" id="KW-1185">Reference proteome</keyword>
<dbReference type="EMBL" id="BAABGA010000029">
    <property type="protein sequence ID" value="GAA4452908.1"/>
    <property type="molecule type" value="Genomic_DNA"/>
</dbReference>
<dbReference type="InterPro" id="IPR009003">
    <property type="entry name" value="Peptidase_S1_PA"/>
</dbReference>
<evidence type="ECO:0000313" key="2">
    <source>
        <dbReference type="Proteomes" id="UP001500840"/>
    </source>
</evidence>